<name>A0ABN8DBH9_9STRA</name>
<feature type="transmembrane region" description="Helical" evidence="6">
    <location>
        <begin position="185"/>
        <end position="204"/>
    </location>
</feature>
<keyword evidence="5 6" id="KW-0472">Membrane</keyword>
<evidence type="ECO:0000256" key="3">
    <source>
        <dbReference type="ARBA" id="ARBA00022824"/>
    </source>
</evidence>
<dbReference type="EMBL" id="CAKLCB010000394">
    <property type="protein sequence ID" value="CAH0522752.1"/>
    <property type="molecule type" value="Genomic_DNA"/>
</dbReference>
<keyword evidence="2 6" id="KW-0812">Transmembrane</keyword>
<dbReference type="Proteomes" id="UP001158986">
    <property type="component" value="Unassembled WGS sequence"/>
</dbReference>
<evidence type="ECO:0000313" key="7">
    <source>
        <dbReference type="EMBL" id="CAH0522752.1"/>
    </source>
</evidence>
<reference evidence="7 8" key="1">
    <citation type="submission" date="2021-11" db="EMBL/GenBank/DDBJ databases">
        <authorList>
            <person name="Islam A."/>
            <person name="Islam S."/>
            <person name="Flora M.S."/>
            <person name="Rahman M."/>
            <person name="Ziaur R.M."/>
            <person name="Epstein J.H."/>
            <person name="Hassan M."/>
            <person name="Klassen M."/>
            <person name="Woodard K."/>
            <person name="Webb A."/>
            <person name="Webby R.J."/>
            <person name="El Zowalaty M.E."/>
        </authorList>
    </citation>
    <scope>NUCLEOTIDE SEQUENCE [LARGE SCALE GENOMIC DNA]</scope>
    <source>
        <strain evidence="7">Pbs1</strain>
    </source>
</reference>
<feature type="transmembrane region" description="Helical" evidence="6">
    <location>
        <begin position="154"/>
        <end position="173"/>
    </location>
</feature>
<proteinExistence type="predicted"/>
<keyword evidence="4 6" id="KW-1133">Transmembrane helix</keyword>
<evidence type="ECO:0000256" key="2">
    <source>
        <dbReference type="ARBA" id="ARBA00022692"/>
    </source>
</evidence>
<dbReference type="InterPro" id="IPR021013">
    <property type="entry name" value="ATPase_Vma12"/>
</dbReference>
<dbReference type="Pfam" id="PF11712">
    <property type="entry name" value="Vma12"/>
    <property type="match status" value="1"/>
</dbReference>
<dbReference type="PANTHER" id="PTHR31394">
    <property type="entry name" value="TRANSMEMBRANE PROTEIN 199"/>
    <property type="match status" value="1"/>
</dbReference>
<keyword evidence="3" id="KW-0256">Endoplasmic reticulum</keyword>
<accession>A0ABN8DBH9</accession>
<evidence type="ECO:0000256" key="5">
    <source>
        <dbReference type="ARBA" id="ARBA00023136"/>
    </source>
</evidence>
<comment type="subcellular location">
    <subcellularLocation>
        <location evidence="1">Endoplasmic reticulum membrane</location>
        <topology evidence="1">Multi-pass membrane protein</topology>
    </subcellularLocation>
</comment>
<evidence type="ECO:0000256" key="6">
    <source>
        <dbReference type="SAM" id="Phobius"/>
    </source>
</evidence>
<evidence type="ECO:0000256" key="1">
    <source>
        <dbReference type="ARBA" id="ARBA00004477"/>
    </source>
</evidence>
<evidence type="ECO:0000256" key="4">
    <source>
        <dbReference type="ARBA" id="ARBA00022989"/>
    </source>
</evidence>
<organism evidence="7 8">
    <name type="scientific">Peronospora belbahrii</name>
    <dbReference type="NCBI Taxonomy" id="622444"/>
    <lineage>
        <taxon>Eukaryota</taxon>
        <taxon>Sar</taxon>
        <taxon>Stramenopiles</taxon>
        <taxon>Oomycota</taxon>
        <taxon>Peronosporomycetes</taxon>
        <taxon>Peronosporales</taxon>
        <taxon>Peronosporaceae</taxon>
        <taxon>Peronospora</taxon>
    </lineage>
</organism>
<gene>
    <name evidence="7" type="ORF">PBS001_LOCUS9177</name>
</gene>
<keyword evidence="8" id="KW-1185">Reference proteome</keyword>
<protein>
    <submittedName>
        <fullName evidence="7">Uncharacterized protein</fullName>
    </submittedName>
</protein>
<dbReference type="PANTHER" id="PTHR31394:SF1">
    <property type="entry name" value="TRANSMEMBRANE PROTEIN 199"/>
    <property type="match status" value="1"/>
</dbReference>
<sequence length="223" mass="25811">MSIQLQLYGEGVSTLRLFLATHLRAKQWDRPDVKKVVHNEIHNILTTCELRQIATLLGELRAVDSSIPCLVSLLRHGRKNIQVRVISACDEEENTNEEQKMKVEKFKYLAKRREKLQRLDEEMQYGSMVRNFKPQSVTKELAHYHTNVRQHLSIGANMVMARVTAFVAVYFVARNLTDNETTRLIAGLGGAIVMMVIEMVLYIARATKIENFEHQQKQRRCIF</sequence>
<evidence type="ECO:0000313" key="8">
    <source>
        <dbReference type="Proteomes" id="UP001158986"/>
    </source>
</evidence>
<comment type="caution">
    <text evidence="7">The sequence shown here is derived from an EMBL/GenBank/DDBJ whole genome shotgun (WGS) entry which is preliminary data.</text>
</comment>